<dbReference type="InParanoid" id="A0A0G4H2W6"/>
<evidence type="ECO:0000256" key="8">
    <source>
        <dbReference type="PROSITE-ProRule" id="PRU01319"/>
    </source>
</evidence>
<dbReference type="InterPro" id="IPR036397">
    <property type="entry name" value="RNaseH_sf"/>
</dbReference>
<evidence type="ECO:0000256" key="5">
    <source>
        <dbReference type="ARBA" id="ARBA00022723"/>
    </source>
</evidence>
<dbReference type="InterPro" id="IPR024567">
    <property type="entry name" value="RNase_HII/HIII_dom"/>
</dbReference>
<dbReference type="InterPro" id="IPR004649">
    <property type="entry name" value="RNase_H2_suA"/>
</dbReference>
<dbReference type="InterPro" id="IPR001352">
    <property type="entry name" value="RNase_HII/HIII"/>
</dbReference>
<sequence length="339" mass="37930">MDDDEWDGGDTAGGVESDLSRATLAGRNWRQMDHLKGKEVFVGVDEAGRGPVLGPMVYSAFFCLTGSEQRLKDLRVDDSKKLTEADRERIFGEFHTDDMQHHHCGWLVRPLWPQYLSAKQLSKTCHMNLNELSKGTVMDMLQEALDAGLEIKHVYVDTVGHAVAYQKQLTARFPSLHGNITVTDKADSKYVVVGAASIAAKVSRDLLLRHWVPEEPSKRDGDGEYGSGYPGDSTTKQWLQDNYHPVFGFPSLARFSWGTVQKLLEDNNGPALEWCDDQDDEDPSQTHMTQFLISAPQDKKNTSQTKKGPKRGPRGGGEVMKRSGFFTARHMSIVTDSEW</sequence>
<comment type="function">
    <text evidence="9">Endonuclease that specifically degrades the RNA of RNA-DNA hybrids.</text>
</comment>
<dbReference type="SUPFAM" id="SSF53098">
    <property type="entry name" value="Ribonuclease H-like"/>
    <property type="match status" value="1"/>
</dbReference>
<dbReference type="NCBIfam" id="TIGR00729">
    <property type="entry name" value="ribonuclease HII"/>
    <property type="match status" value="1"/>
</dbReference>
<dbReference type="GO" id="GO:0043137">
    <property type="term" value="P:DNA replication, removal of RNA primer"/>
    <property type="evidence" value="ECO:0007669"/>
    <property type="project" value="TreeGrafter"/>
</dbReference>
<proteinExistence type="inferred from homology"/>
<keyword evidence="5 8" id="KW-0479">Metal-binding</keyword>
<dbReference type="OMA" id="REECRFF"/>
<evidence type="ECO:0000256" key="4">
    <source>
        <dbReference type="ARBA" id="ARBA00022722"/>
    </source>
</evidence>
<feature type="binding site" evidence="8">
    <location>
        <position position="46"/>
    </location>
    <ligand>
        <name>a divalent metal cation</name>
        <dbReference type="ChEBI" id="CHEBI:60240"/>
    </ligand>
</feature>
<dbReference type="PhylomeDB" id="A0A0G4H2W6"/>
<reference evidence="12 13" key="1">
    <citation type="submission" date="2014-11" db="EMBL/GenBank/DDBJ databases">
        <authorList>
            <person name="Zhu J."/>
            <person name="Qi W."/>
            <person name="Song R."/>
        </authorList>
    </citation>
    <scope>NUCLEOTIDE SEQUENCE [LARGE SCALE GENOMIC DNA]</scope>
</reference>
<dbReference type="OrthoDB" id="7462577at2759"/>
<comment type="catalytic activity">
    <reaction evidence="1 8 9">
        <text>Endonucleolytic cleavage to 5'-phosphomonoester.</text>
        <dbReference type="EC" id="3.1.26.4"/>
    </reaction>
</comment>
<evidence type="ECO:0000256" key="3">
    <source>
        <dbReference type="ARBA" id="ARBA00007058"/>
    </source>
</evidence>
<feature type="binding site" evidence="8">
    <location>
        <position position="45"/>
    </location>
    <ligand>
        <name>a divalent metal cation</name>
        <dbReference type="ChEBI" id="CHEBI:60240"/>
    </ligand>
</feature>
<keyword evidence="6 8" id="KW-0255">Endonuclease</keyword>
<feature type="binding site" evidence="8">
    <location>
        <position position="157"/>
    </location>
    <ligand>
        <name>a divalent metal cation</name>
        <dbReference type="ChEBI" id="CHEBI:60240"/>
    </ligand>
</feature>
<accession>A0A0G4H2W6</accession>
<dbReference type="AlphaFoldDB" id="A0A0G4H2W6"/>
<dbReference type="GO" id="GO:0046872">
    <property type="term" value="F:metal ion binding"/>
    <property type="evidence" value="ECO:0007669"/>
    <property type="project" value="UniProtKB-KW"/>
</dbReference>
<keyword evidence="7 8" id="KW-0378">Hydrolase</keyword>
<evidence type="ECO:0000256" key="10">
    <source>
        <dbReference type="SAM" id="MobiDB-lite"/>
    </source>
</evidence>
<comment type="cofactor">
    <cofactor evidence="8">
        <name>Mn(2+)</name>
        <dbReference type="ChEBI" id="CHEBI:29035"/>
    </cofactor>
    <cofactor evidence="8">
        <name>Mg(2+)</name>
        <dbReference type="ChEBI" id="CHEBI:18420"/>
    </cofactor>
    <text evidence="8">Manganese or magnesium. Binds 1 divalent metal ion per monomer in the absence of substrate. May bind a second metal ion after substrate binding.</text>
</comment>
<dbReference type="GO" id="GO:0006298">
    <property type="term" value="P:mismatch repair"/>
    <property type="evidence" value="ECO:0007669"/>
    <property type="project" value="TreeGrafter"/>
</dbReference>
<protein>
    <recommendedName>
        <fullName evidence="9">Ribonuclease</fullName>
        <ecNumber evidence="9">3.1.26.4</ecNumber>
    </recommendedName>
</protein>
<evidence type="ECO:0000256" key="2">
    <source>
        <dbReference type="ARBA" id="ARBA00001946"/>
    </source>
</evidence>
<evidence type="ECO:0000256" key="6">
    <source>
        <dbReference type="ARBA" id="ARBA00022759"/>
    </source>
</evidence>
<name>A0A0G4H2W6_VITBC</name>
<dbReference type="GO" id="GO:0004523">
    <property type="term" value="F:RNA-DNA hybrid ribonuclease activity"/>
    <property type="evidence" value="ECO:0007669"/>
    <property type="project" value="UniProtKB-UniRule"/>
</dbReference>
<dbReference type="FunCoup" id="A0A0G4H2W6">
    <property type="interactions" value="248"/>
</dbReference>
<dbReference type="EMBL" id="CDMY01000964">
    <property type="protein sequence ID" value="CEM38014.1"/>
    <property type="molecule type" value="Genomic_DNA"/>
</dbReference>
<dbReference type="InterPro" id="IPR012337">
    <property type="entry name" value="RNaseH-like_sf"/>
</dbReference>
<dbReference type="PROSITE" id="PS51975">
    <property type="entry name" value="RNASE_H_2"/>
    <property type="match status" value="1"/>
</dbReference>
<dbReference type="Gene3D" id="1.10.10.460">
    <property type="entry name" value="Ribonuclease hii. Domain 2"/>
    <property type="match status" value="1"/>
</dbReference>
<dbReference type="PANTHER" id="PTHR10954">
    <property type="entry name" value="RIBONUCLEASE H2 SUBUNIT A"/>
    <property type="match status" value="1"/>
</dbReference>
<keyword evidence="13" id="KW-1185">Reference proteome</keyword>
<dbReference type="GO" id="GO:0003723">
    <property type="term" value="F:RNA binding"/>
    <property type="evidence" value="ECO:0007669"/>
    <property type="project" value="UniProtKB-UniRule"/>
</dbReference>
<evidence type="ECO:0000256" key="9">
    <source>
        <dbReference type="RuleBase" id="RU003515"/>
    </source>
</evidence>
<dbReference type="STRING" id="1169540.A0A0G4H2W6"/>
<dbReference type="FunFam" id="3.30.420.10:FF:000016">
    <property type="entry name" value="Ribonuclease"/>
    <property type="match status" value="1"/>
</dbReference>
<dbReference type="VEuPathDB" id="CryptoDB:Vbra_19482"/>
<feature type="region of interest" description="Disordered" evidence="10">
    <location>
        <begin position="214"/>
        <end position="233"/>
    </location>
</feature>
<dbReference type="FunFam" id="1.10.10.460:FF:000001">
    <property type="entry name" value="Ribonuclease"/>
    <property type="match status" value="1"/>
</dbReference>
<dbReference type="CDD" id="cd07181">
    <property type="entry name" value="RNase_HII_eukaryota_like"/>
    <property type="match status" value="1"/>
</dbReference>
<dbReference type="InterPro" id="IPR023160">
    <property type="entry name" value="RNase_HII_hlx-loop-hlx_cap_dom"/>
</dbReference>
<organism evidence="12 13">
    <name type="scientific">Vitrella brassicaformis (strain CCMP3155)</name>
    <dbReference type="NCBI Taxonomy" id="1169540"/>
    <lineage>
        <taxon>Eukaryota</taxon>
        <taxon>Sar</taxon>
        <taxon>Alveolata</taxon>
        <taxon>Colpodellida</taxon>
        <taxon>Vitrellaceae</taxon>
        <taxon>Vitrella</taxon>
    </lineage>
</organism>
<gene>
    <name evidence="12" type="ORF">Vbra_19482</name>
</gene>
<dbReference type="Proteomes" id="UP000041254">
    <property type="component" value="Unassembled WGS sequence"/>
</dbReference>
<dbReference type="GO" id="GO:0032299">
    <property type="term" value="C:ribonuclease H2 complex"/>
    <property type="evidence" value="ECO:0007669"/>
    <property type="project" value="TreeGrafter"/>
</dbReference>
<keyword evidence="4 8" id="KW-0540">Nuclease</keyword>
<evidence type="ECO:0000313" key="13">
    <source>
        <dbReference type="Proteomes" id="UP000041254"/>
    </source>
</evidence>
<feature type="region of interest" description="Disordered" evidence="10">
    <location>
        <begin position="292"/>
        <end position="322"/>
    </location>
</feature>
<comment type="cofactor">
    <cofactor evidence="2">
        <name>Mg(2+)</name>
        <dbReference type="ChEBI" id="CHEBI:18420"/>
    </cofactor>
</comment>
<evidence type="ECO:0000259" key="11">
    <source>
        <dbReference type="PROSITE" id="PS51975"/>
    </source>
</evidence>
<comment type="similarity">
    <text evidence="3">Belongs to the RNase HII family. Eukaryotic subfamily.</text>
</comment>
<dbReference type="Gene3D" id="3.30.420.10">
    <property type="entry name" value="Ribonuclease H-like superfamily/Ribonuclease H"/>
    <property type="match status" value="1"/>
</dbReference>
<dbReference type="EC" id="3.1.26.4" evidence="9"/>
<evidence type="ECO:0000313" key="12">
    <source>
        <dbReference type="EMBL" id="CEM38014.1"/>
    </source>
</evidence>
<feature type="domain" description="RNase H type-2" evidence="11">
    <location>
        <begin position="39"/>
        <end position="269"/>
    </location>
</feature>
<dbReference type="Pfam" id="PF01351">
    <property type="entry name" value="RNase_HII"/>
    <property type="match status" value="1"/>
</dbReference>
<evidence type="ECO:0000256" key="1">
    <source>
        <dbReference type="ARBA" id="ARBA00000077"/>
    </source>
</evidence>
<evidence type="ECO:0000256" key="7">
    <source>
        <dbReference type="ARBA" id="ARBA00022801"/>
    </source>
</evidence>
<dbReference type="PANTHER" id="PTHR10954:SF7">
    <property type="entry name" value="RIBONUCLEASE H2 SUBUNIT A"/>
    <property type="match status" value="1"/>
</dbReference>